<reference evidence="1 2" key="1">
    <citation type="submission" date="2019-04" db="EMBL/GenBank/DDBJ databases">
        <title>Comparative genomics of Aeromonas veronii strains pathogenic to fish.</title>
        <authorList>
            <person name="Cascarano M.C."/>
            <person name="Smyrli M."/>
            <person name="Katharios P."/>
        </authorList>
    </citation>
    <scope>NUCLEOTIDE SEQUENCE [LARGE SCALE GENOMIC DNA]</scope>
    <source>
        <strain evidence="1 2">XU1</strain>
    </source>
</reference>
<comment type="caution">
    <text evidence="1">The sequence shown here is derived from an EMBL/GenBank/DDBJ whole genome shotgun (WGS) entry which is preliminary data.</text>
</comment>
<proteinExistence type="predicted"/>
<dbReference type="RefSeq" id="WP_136501384.1">
    <property type="nucleotide sequence ID" value="NZ_SSUX01000002.1"/>
</dbReference>
<dbReference type="AlphaFoldDB" id="A0A4S5CMV6"/>
<evidence type="ECO:0000313" key="1">
    <source>
        <dbReference type="EMBL" id="THJ47170.1"/>
    </source>
</evidence>
<accession>A0A4S5CMV6</accession>
<dbReference type="Proteomes" id="UP000309618">
    <property type="component" value="Unassembled WGS sequence"/>
</dbReference>
<evidence type="ECO:0000313" key="2">
    <source>
        <dbReference type="Proteomes" id="UP000309618"/>
    </source>
</evidence>
<name>A0A4S5CMV6_AERVE</name>
<dbReference type="EMBL" id="SSUX01000002">
    <property type="protein sequence ID" value="THJ47170.1"/>
    <property type="molecule type" value="Genomic_DNA"/>
</dbReference>
<gene>
    <name evidence="1" type="ORF">E8Q35_04520</name>
</gene>
<protein>
    <submittedName>
        <fullName evidence="1">Uncharacterized protein</fullName>
    </submittedName>
</protein>
<organism evidence="1 2">
    <name type="scientific">Aeromonas veronii</name>
    <dbReference type="NCBI Taxonomy" id="654"/>
    <lineage>
        <taxon>Bacteria</taxon>
        <taxon>Pseudomonadati</taxon>
        <taxon>Pseudomonadota</taxon>
        <taxon>Gammaproteobacteria</taxon>
        <taxon>Aeromonadales</taxon>
        <taxon>Aeromonadaceae</taxon>
        <taxon>Aeromonas</taxon>
    </lineage>
</organism>
<sequence length="120" mass="13914">MIEFNDSFSQAAVAEALRAHESLQEIVNRNLMVRGWEHDYDETGKRTGPDKIKPVPTMHKTTLYVNPSDMRDNLPREIGFAWWERQCNEHGYPVGEWKRTIVGAYFNHGTNDNPNWGSHT</sequence>